<dbReference type="GO" id="GO:0031461">
    <property type="term" value="C:cullin-RING ubiquitin ligase complex"/>
    <property type="evidence" value="ECO:0007669"/>
    <property type="project" value="InterPro"/>
</dbReference>
<dbReference type="SUPFAM" id="SSF75632">
    <property type="entry name" value="Cullin homology domain"/>
    <property type="match status" value="1"/>
</dbReference>
<dbReference type="FunFam" id="1.20.1310.10:FF:000036">
    <property type="entry name" value="SCF ubiquitin ligase subunit CulC, putative"/>
    <property type="match status" value="1"/>
</dbReference>
<dbReference type="InterPro" id="IPR036390">
    <property type="entry name" value="WH_DNA-bd_sf"/>
</dbReference>
<dbReference type="InterPro" id="IPR016158">
    <property type="entry name" value="Cullin_homology"/>
</dbReference>
<dbReference type="FunFam" id="1.20.1310.10:FF:000002">
    <property type="entry name" value="cullin-3 isoform X1"/>
    <property type="match status" value="1"/>
</dbReference>
<accession>A0A5J5F0Q1</accession>
<evidence type="ECO:0000313" key="7">
    <source>
        <dbReference type="EMBL" id="KAA8909466.1"/>
    </source>
</evidence>
<dbReference type="SUPFAM" id="SSF74788">
    <property type="entry name" value="Cullin repeat-like"/>
    <property type="match status" value="1"/>
</dbReference>
<evidence type="ECO:0000259" key="6">
    <source>
        <dbReference type="PROSITE" id="PS50069"/>
    </source>
</evidence>
<sequence>MQQRPRGRIRPPRRGLVTDQVDFDEVWEVLSQSLREIHQKNASTLSFEALYRNAYKLVLKKHGDGLYKKVKELVSEHLQYVADRDVKPLVPSAVITGSSNLFGSAAIEKRIGGSKFLEQLQAVWEDHQLCMSMITDVLMYMNRIYCADHKLPTTYATGMGLFREFILLNNVYNIGTALNRVILDQIQMERDGDVISHGPIRSCIYMLECLYESEEENEHERIYLTRFENDFLAASSEFYKAEGQRLLHECDAATYLQKVDKRLREERDRCVDTISSLSESKILAVVDQRLIKENIREVLEMDSGIKSMLDHDRFGDLRLLYKLISRVDPDKSVLKEMACNRLIELGKEINANLKNPVAAIEKEQQENGEPSTSGAAAVREEKSASNATALAIKWVNDVLMLKDRYDRIWEQSFGEDKSIQTAITRAVTQFVNDLKEAPEYISLFIDDNLRRGIKGRAENEVDEVLDKAITLFRYLTDKDLFERHYKIHLSRRLLANRSLSHDTEKQMIGKLKVEVGVAFTSKLEGMFKDMTLSEELSTAFRRDQEGLGPDSPSKLKFDLSMNVLTTTFWPTKAVGSDSKPCIYPPEIEAARTSFTSYYLTRFSGRKLIWKPNMGSADIKATFKGRKHEFNVPTFGMVILLAFNDLPPGQDTLSYTDLKEITAIPDEDLIRNLQSLAVSKTRLLTKMPMSKDVKPTDTFKINDQFSSKTFRFRVGLVAINKAENEREKKETNESVEKDRGYQIEAAIVRTMKQRKTLSHQELLIEVVEQLKNRFAPDISMVKKRIESLIEREYLERVDGRRETYKYLA</sequence>
<dbReference type="PROSITE" id="PS50069">
    <property type="entry name" value="CULLIN_2"/>
    <property type="match status" value="1"/>
</dbReference>
<dbReference type="FunFam" id="1.10.10.10:FF:000014">
    <property type="entry name" value="Cullin 1"/>
    <property type="match status" value="1"/>
</dbReference>
<feature type="domain" description="Cullin family profile" evidence="6">
    <location>
        <begin position="436"/>
        <end position="676"/>
    </location>
</feature>
<dbReference type="EMBL" id="VXIS01000057">
    <property type="protein sequence ID" value="KAA8909466.1"/>
    <property type="molecule type" value="Genomic_DNA"/>
</dbReference>
<evidence type="ECO:0000256" key="5">
    <source>
        <dbReference type="RuleBase" id="RU003829"/>
    </source>
</evidence>
<evidence type="ECO:0000256" key="2">
    <source>
        <dbReference type="ARBA" id="ARBA00022499"/>
    </source>
</evidence>
<dbReference type="GO" id="GO:0031625">
    <property type="term" value="F:ubiquitin protein ligase binding"/>
    <property type="evidence" value="ECO:0007669"/>
    <property type="project" value="InterPro"/>
</dbReference>
<proteinExistence type="inferred from homology"/>
<dbReference type="Proteomes" id="UP000326924">
    <property type="component" value="Unassembled WGS sequence"/>
</dbReference>
<dbReference type="InterPro" id="IPR045093">
    <property type="entry name" value="Cullin"/>
</dbReference>
<keyword evidence="8" id="KW-1185">Reference proteome</keyword>
<evidence type="ECO:0000256" key="3">
    <source>
        <dbReference type="ARBA" id="ARBA00022843"/>
    </source>
</evidence>
<dbReference type="InterPro" id="IPR016157">
    <property type="entry name" value="Cullin_CS"/>
</dbReference>
<dbReference type="FunCoup" id="A0A5J5F0Q1">
    <property type="interactions" value="848"/>
</dbReference>
<gene>
    <name evidence="7" type="ORF">FN846DRAFT_610459</name>
</gene>
<dbReference type="AlphaFoldDB" id="A0A5J5F0Q1"/>
<dbReference type="InterPro" id="IPR001373">
    <property type="entry name" value="Cullin_N"/>
</dbReference>
<dbReference type="Pfam" id="PF26557">
    <property type="entry name" value="Cullin_AB"/>
    <property type="match status" value="1"/>
</dbReference>
<dbReference type="InterPro" id="IPR036317">
    <property type="entry name" value="Cullin_homology_sf"/>
</dbReference>
<keyword evidence="3" id="KW-0832">Ubl conjugation</keyword>
<dbReference type="FunFam" id="1.20.1310.10:FF:000001">
    <property type="entry name" value="Cullin 3"/>
    <property type="match status" value="1"/>
</dbReference>
<evidence type="ECO:0000256" key="1">
    <source>
        <dbReference type="ARBA" id="ARBA00006019"/>
    </source>
</evidence>
<comment type="caution">
    <text evidence="7">The sequence shown here is derived from an EMBL/GenBank/DDBJ whole genome shotgun (WGS) entry which is preliminary data.</text>
</comment>
<dbReference type="PROSITE" id="PS01256">
    <property type="entry name" value="CULLIN_1"/>
    <property type="match status" value="1"/>
</dbReference>
<evidence type="ECO:0000256" key="4">
    <source>
        <dbReference type="PROSITE-ProRule" id="PRU00330"/>
    </source>
</evidence>
<protein>
    <submittedName>
        <fullName evidence="7">Cullin</fullName>
    </submittedName>
</protein>
<name>A0A5J5F0Q1_9PEZI</name>
<dbReference type="SMART" id="SM00884">
    <property type="entry name" value="Cullin_Nedd8"/>
    <property type="match status" value="1"/>
</dbReference>
<dbReference type="PANTHER" id="PTHR11932">
    <property type="entry name" value="CULLIN"/>
    <property type="match status" value="1"/>
</dbReference>
<dbReference type="Gene3D" id="1.10.10.10">
    <property type="entry name" value="Winged helix-like DNA-binding domain superfamily/Winged helix DNA-binding domain"/>
    <property type="match status" value="1"/>
</dbReference>
<keyword evidence="2" id="KW-1017">Isopeptide bond</keyword>
<dbReference type="OrthoDB" id="27073at2759"/>
<reference evidence="7 8" key="1">
    <citation type="submission" date="2019-09" db="EMBL/GenBank/DDBJ databases">
        <title>Draft genome of the ectomycorrhizal ascomycete Sphaerosporella brunnea.</title>
        <authorList>
            <consortium name="DOE Joint Genome Institute"/>
            <person name="Benucci G.M."/>
            <person name="Marozzi G."/>
            <person name="Antonielli L."/>
            <person name="Sanchez S."/>
            <person name="Marco P."/>
            <person name="Wang X."/>
            <person name="Falini L.B."/>
            <person name="Barry K."/>
            <person name="Haridas S."/>
            <person name="Lipzen A."/>
            <person name="Labutti K."/>
            <person name="Grigoriev I.V."/>
            <person name="Murat C."/>
            <person name="Martin F."/>
            <person name="Albertini E."/>
            <person name="Donnini D."/>
            <person name="Bonito G."/>
        </authorList>
    </citation>
    <scope>NUCLEOTIDE SEQUENCE [LARGE SCALE GENOMIC DNA]</scope>
    <source>
        <strain evidence="7 8">Sb_GMNB300</strain>
    </source>
</reference>
<dbReference type="FunFam" id="1.20.1310.10:FF:000061">
    <property type="entry name" value="Related to cullulin 3"/>
    <property type="match status" value="1"/>
</dbReference>
<comment type="similarity">
    <text evidence="1 4 5">Belongs to the cullin family.</text>
</comment>
<dbReference type="InterPro" id="IPR036388">
    <property type="entry name" value="WH-like_DNA-bd_sf"/>
</dbReference>
<dbReference type="InterPro" id="IPR016159">
    <property type="entry name" value="Cullin_repeat-like_dom_sf"/>
</dbReference>
<dbReference type="SMART" id="SM00182">
    <property type="entry name" value="CULLIN"/>
    <property type="match status" value="1"/>
</dbReference>
<dbReference type="Gene3D" id="1.20.1310.10">
    <property type="entry name" value="Cullin Repeats"/>
    <property type="match status" value="4"/>
</dbReference>
<dbReference type="Pfam" id="PF00888">
    <property type="entry name" value="Cullin"/>
    <property type="match status" value="1"/>
</dbReference>
<dbReference type="InterPro" id="IPR059120">
    <property type="entry name" value="Cullin-like_AB"/>
</dbReference>
<dbReference type="Gene3D" id="3.30.230.130">
    <property type="entry name" value="Cullin, Chain C, Domain 2"/>
    <property type="match status" value="1"/>
</dbReference>
<dbReference type="SUPFAM" id="SSF46785">
    <property type="entry name" value="Winged helix' DNA-binding domain"/>
    <property type="match status" value="1"/>
</dbReference>
<dbReference type="InParanoid" id="A0A5J5F0Q1"/>
<dbReference type="InterPro" id="IPR019559">
    <property type="entry name" value="Cullin_neddylation_domain"/>
</dbReference>
<dbReference type="Pfam" id="PF10557">
    <property type="entry name" value="Cullin_Nedd8"/>
    <property type="match status" value="1"/>
</dbReference>
<evidence type="ECO:0000313" key="8">
    <source>
        <dbReference type="Proteomes" id="UP000326924"/>
    </source>
</evidence>
<organism evidence="7 8">
    <name type="scientific">Sphaerosporella brunnea</name>
    <dbReference type="NCBI Taxonomy" id="1250544"/>
    <lineage>
        <taxon>Eukaryota</taxon>
        <taxon>Fungi</taxon>
        <taxon>Dikarya</taxon>
        <taxon>Ascomycota</taxon>
        <taxon>Pezizomycotina</taxon>
        <taxon>Pezizomycetes</taxon>
        <taxon>Pezizales</taxon>
        <taxon>Pyronemataceae</taxon>
        <taxon>Sphaerosporella</taxon>
    </lineage>
</organism>
<dbReference type="GO" id="GO:0006511">
    <property type="term" value="P:ubiquitin-dependent protein catabolic process"/>
    <property type="evidence" value="ECO:0007669"/>
    <property type="project" value="InterPro"/>
</dbReference>